<evidence type="ECO:0000256" key="2">
    <source>
        <dbReference type="ARBA" id="ARBA00022840"/>
    </source>
</evidence>
<dbReference type="EMBL" id="FXWG01000003">
    <property type="protein sequence ID" value="SMQ74672.1"/>
    <property type="molecule type" value="Genomic_DNA"/>
</dbReference>
<dbReference type="InterPro" id="IPR033756">
    <property type="entry name" value="YlxH/NBP35"/>
</dbReference>
<dbReference type="Gene3D" id="3.40.50.300">
    <property type="entry name" value="P-loop containing nucleotide triphosphate hydrolases"/>
    <property type="match status" value="1"/>
</dbReference>
<evidence type="ECO:0000313" key="5">
    <source>
        <dbReference type="Proteomes" id="UP000194420"/>
    </source>
</evidence>
<protein>
    <submittedName>
        <fullName evidence="4">Chromosome partitioning ATPase, Mrp family, contains Fe-S cluster</fullName>
    </submittedName>
</protein>
<dbReference type="RefSeq" id="WP_086438682.1">
    <property type="nucleotide sequence ID" value="NZ_FXWG01000003.1"/>
</dbReference>
<dbReference type="InterPro" id="IPR050445">
    <property type="entry name" value="Bact_polysacc_biosynth/exp"/>
</dbReference>
<proteinExistence type="predicted"/>
<reference evidence="5" key="1">
    <citation type="submission" date="2017-04" db="EMBL/GenBank/DDBJ databases">
        <authorList>
            <person name="Varghese N."/>
            <person name="Submissions S."/>
        </authorList>
    </citation>
    <scope>NUCLEOTIDE SEQUENCE [LARGE SCALE GENOMIC DNA]</scope>
</reference>
<gene>
    <name evidence="4" type="ORF">SAMN06297468_2851</name>
</gene>
<evidence type="ECO:0000256" key="1">
    <source>
        <dbReference type="ARBA" id="ARBA00022741"/>
    </source>
</evidence>
<dbReference type="SUPFAM" id="SSF52540">
    <property type="entry name" value="P-loop containing nucleoside triphosphate hydrolases"/>
    <property type="match status" value="1"/>
</dbReference>
<keyword evidence="2" id="KW-0067">ATP-binding</keyword>
<keyword evidence="1" id="KW-0547">Nucleotide-binding</keyword>
<dbReference type="InterPro" id="IPR027417">
    <property type="entry name" value="P-loop_NTPase"/>
</dbReference>
<sequence length="330" mass="34823">MTDQSKIPTKGAKPVDAAGSLYERANGIYGFDSLRPNAPPRNLPPAHNVAPVPRQAPQPVARQTPFAGVAEAPVTPDAPVKPQAQRVALSGGHVAIDREHLRAGGMIVPDGPVTALLEEFRIVKREILGDARETGTDAARCILVCSPHSGEGKTYCATNLAIAMAAERDIEVVLVDADFHKPSVPRVLGFESQAGFMDTLADPSIAPESLVLETDIEGLFVLPSGSRTTSDAEYLASERTSEVLRRLTQGAPNRFLVFDTPPALAASPAAELAKHVGQALLVARADSTGQSALEDAHQLLSACPDIKLLLNATHFSPSGRSFGTYEGFGS</sequence>
<feature type="compositionally biased region" description="Low complexity" evidence="3">
    <location>
        <begin position="44"/>
        <end position="58"/>
    </location>
</feature>
<dbReference type="Proteomes" id="UP000194420">
    <property type="component" value="Unassembled WGS sequence"/>
</dbReference>
<dbReference type="OrthoDB" id="9775724at2"/>
<keyword evidence="5" id="KW-1185">Reference proteome</keyword>
<feature type="region of interest" description="Disordered" evidence="3">
    <location>
        <begin position="32"/>
        <end position="58"/>
    </location>
</feature>
<evidence type="ECO:0000256" key="3">
    <source>
        <dbReference type="SAM" id="MobiDB-lite"/>
    </source>
</evidence>
<evidence type="ECO:0000313" key="4">
    <source>
        <dbReference type="EMBL" id="SMQ74672.1"/>
    </source>
</evidence>
<name>A0A1Y6FPA2_9SPHN</name>
<dbReference type="PANTHER" id="PTHR32309:SF31">
    <property type="entry name" value="CAPSULAR EXOPOLYSACCHARIDE FAMILY"/>
    <property type="match status" value="1"/>
</dbReference>
<dbReference type="PANTHER" id="PTHR32309">
    <property type="entry name" value="TYROSINE-PROTEIN KINASE"/>
    <property type="match status" value="1"/>
</dbReference>
<accession>A0A1Y6FPA2</accession>
<organism evidence="4 5">
    <name type="scientific">Altererythrobacter xiamenensis</name>
    <dbReference type="NCBI Taxonomy" id="1316679"/>
    <lineage>
        <taxon>Bacteria</taxon>
        <taxon>Pseudomonadati</taxon>
        <taxon>Pseudomonadota</taxon>
        <taxon>Alphaproteobacteria</taxon>
        <taxon>Sphingomonadales</taxon>
        <taxon>Erythrobacteraceae</taxon>
        <taxon>Altererythrobacter</taxon>
    </lineage>
</organism>
<dbReference type="GO" id="GO:0005524">
    <property type="term" value="F:ATP binding"/>
    <property type="evidence" value="ECO:0007669"/>
    <property type="project" value="UniProtKB-KW"/>
</dbReference>
<dbReference type="AlphaFoldDB" id="A0A1Y6FPA2"/>
<dbReference type="Pfam" id="PF10609">
    <property type="entry name" value="ParA"/>
    <property type="match status" value="1"/>
</dbReference>